<comment type="caution">
    <text evidence="4">The sequence shown here is derived from an EMBL/GenBank/DDBJ whole genome shotgun (WGS) entry which is preliminary data.</text>
</comment>
<dbReference type="Proteomes" id="UP000726737">
    <property type="component" value="Unassembled WGS sequence"/>
</dbReference>
<feature type="compositionally biased region" description="Polar residues" evidence="2">
    <location>
        <begin position="75"/>
        <end position="97"/>
    </location>
</feature>
<keyword evidence="3" id="KW-0472">Membrane</keyword>
<gene>
    <name evidence="4" type="ORF">BG011_007663</name>
</gene>
<feature type="region of interest" description="Disordered" evidence="2">
    <location>
        <begin position="1"/>
        <end position="130"/>
    </location>
</feature>
<evidence type="ECO:0000256" key="2">
    <source>
        <dbReference type="SAM" id="MobiDB-lite"/>
    </source>
</evidence>
<organism evidence="4 5">
    <name type="scientific">Mortierella polycephala</name>
    <dbReference type="NCBI Taxonomy" id="41804"/>
    <lineage>
        <taxon>Eukaryota</taxon>
        <taxon>Fungi</taxon>
        <taxon>Fungi incertae sedis</taxon>
        <taxon>Mucoromycota</taxon>
        <taxon>Mortierellomycotina</taxon>
        <taxon>Mortierellomycetes</taxon>
        <taxon>Mortierellales</taxon>
        <taxon>Mortierellaceae</taxon>
        <taxon>Mortierella</taxon>
    </lineage>
</organism>
<dbReference type="OrthoDB" id="2445411at2759"/>
<feature type="transmembrane region" description="Helical" evidence="3">
    <location>
        <begin position="476"/>
        <end position="495"/>
    </location>
</feature>
<keyword evidence="1" id="KW-0175">Coiled coil</keyword>
<dbReference type="EMBL" id="JAAAJA010000006">
    <property type="protein sequence ID" value="KAG0267254.1"/>
    <property type="molecule type" value="Genomic_DNA"/>
</dbReference>
<name>A0A9P6UA54_9FUNG</name>
<dbReference type="AlphaFoldDB" id="A0A9P6UA54"/>
<feature type="compositionally biased region" description="Low complexity" evidence="2">
    <location>
        <begin position="52"/>
        <end position="72"/>
    </location>
</feature>
<feature type="transmembrane region" description="Helical" evidence="3">
    <location>
        <begin position="396"/>
        <end position="421"/>
    </location>
</feature>
<proteinExistence type="predicted"/>
<feature type="compositionally biased region" description="Polar residues" evidence="2">
    <location>
        <begin position="105"/>
        <end position="117"/>
    </location>
</feature>
<reference evidence="4" key="1">
    <citation type="journal article" date="2020" name="Fungal Divers.">
        <title>Resolving the Mortierellaceae phylogeny through synthesis of multi-gene phylogenetics and phylogenomics.</title>
        <authorList>
            <person name="Vandepol N."/>
            <person name="Liber J."/>
            <person name="Desiro A."/>
            <person name="Na H."/>
            <person name="Kennedy M."/>
            <person name="Barry K."/>
            <person name="Grigoriev I.V."/>
            <person name="Miller A.N."/>
            <person name="O'Donnell K."/>
            <person name="Stajich J.E."/>
            <person name="Bonito G."/>
        </authorList>
    </citation>
    <scope>NUCLEOTIDE SEQUENCE</scope>
    <source>
        <strain evidence="4">KOD948</strain>
    </source>
</reference>
<keyword evidence="5" id="KW-1185">Reference proteome</keyword>
<feature type="compositionally biased region" description="Basic residues" evidence="2">
    <location>
        <begin position="302"/>
        <end position="313"/>
    </location>
</feature>
<feature type="region of interest" description="Disordered" evidence="2">
    <location>
        <begin position="243"/>
        <end position="338"/>
    </location>
</feature>
<feature type="compositionally biased region" description="Basic and acidic residues" evidence="2">
    <location>
        <begin position="1"/>
        <end position="17"/>
    </location>
</feature>
<feature type="compositionally biased region" description="Basic and acidic residues" evidence="2">
    <location>
        <begin position="173"/>
        <end position="184"/>
    </location>
</feature>
<feature type="compositionally biased region" description="Polar residues" evidence="2">
    <location>
        <begin position="321"/>
        <end position="331"/>
    </location>
</feature>
<evidence type="ECO:0000313" key="4">
    <source>
        <dbReference type="EMBL" id="KAG0267254.1"/>
    </source>
</evidence>
<evidence type="ECO:0000313" key="5">
    <source>
        <dbReference type="Proteomes" id="UP000726737"/>
    </source>
</evidence>
<accession>A0A9P6UA54</accession>
<feature type="transmembrane region" description="Helical" evidence="3">
    <location>
        <begin position="538"/>
        <end position="562"/>
    </location>
</feature>
<feature type="coiled-coil region" evidence="1">
    <location>
        <begin position="338"/>
        <end position="365"/>
    </location>
</feature>
<feature type="compositionally biased region" description="Basic and acidic residues" evidence="2">
    <location>
        <begin position="263"/>
        <end position="272"/>
    </location>
</feature>
<evidence type="ECO:0000256" key="1">
    <source>
        <dbReference type="SAM" id="Coils"/>
    </source>
</evidence>
<protein>
    <submittedName>
        <fullName evidence="4">Uncharacterized protein</fullName>
    </submittedName>
</protein>
<feature type="compositionally biased region" description="Pro residues" evidence="2">
    <location>
        <begin position="246"/>
        <end position="255"/>
    </location>
</feature>
<feature type="transmembrane region" description="Helical" evidence="3">
    <location>
        <begin position="433"/>
        <end position="456"/>
    </location>
</feature>
<sequence length="578" mass="64794">MGLRPMERIKVTSHDSSVHNPKSRVSKERAPAPLHIPLNPGNVIPSLEPADNNSNTSVNNMINHSNSNSNDNIGKASNTSSNNTDTIIVSQSASTELATEFEQPSLESTPSQMQQMRAGTPIPSLPKRPDMLTANKLDAAWHSSTATLLHIDVLDDLDNNGDLDVASSSSNSREQHRASDRRLDSVYGQSQNRRHSSYDYGVPVDYQNGAIMNHQSDYNNAETAASSSPSEGTLEVLTALRRASDPIPPPVPQGPEPALQDQRVQRPREQRLKRSSQVFPMMHHPRTSEQEDSGPHQQPKGRGWKQRWQRNKKNNGFGGNRVSNTATLTGSDTDEGKMTDKEMARELSQDEKEKLEELFRKKKTQTQWEAARQSSETLRPDRYSTKTRWLDQPSGCIPMGWMATLICTFMLGYNGVLSALIFQASRFPDNTDLIVFVCSILFMFAATLSLPGFVSVAFMSSSNSRASRLVFKSFHLLYFLMSLLTWGCMMAWLGLNKVRTGSWDRIYLPISNNVGFLTFESLLKQDPVNAEWRMISPYIWIAVFAAIWVSQVYSWICLVAYGRKHSSSQTVKREGNFD</sequence>
<feature type="region of interest" description="Disordered" evidence="2">
    <location>
        <begin position="165"/>
        <end position="202"/>
    </location>
</feature>
<keyword evidence="3" id="KW-0812">Transmembrane</keyword>
<evidence type="ECO:0000256" key="3">
    <source>
        <dbReference type="SAM" id="Phobius"/>
    </source>
</evidence>
<keyword evidence="3" id="KW-1133">Transmembrane helix</keyword>